<gene>
    <name evidence="1" type="ORF">UFOPK3402_01129</name>
</gene>
<evidence type="ECO:0000313" key="1">
    <source>
        <dbReference type="EMBL" id="CAB4879033.1"/>
    </source>
</evidence>
<dbReference type="AlphaFoldDB" id="A0A6J7EHA4"/>
<protein>
    <submittedName>
        <fullName evidence="1">Unannotated protein</fullName>
    </submittedName>
</protein>
<accession>A0A6J7EHA4</accession>
<name>A0A6J7EHA4_9ZZZZ</name>
<dbReference type="EMBL" id="CAFBLS010000133">
    <property type="protein sequence ID" value="CAB4879033.1"/>
    <property type="molecule type" value="Genomic_DNA"/>
</dbReference>
<sequence>MLVRNMSPRPITGTAQEDLKMFAMNSTATMSATKVKMLSDGSTALTSVYFSPVNPVTRVSLLVARSKRSYQ</sequence>
<reference evidence="1" key="1">
    <citation type="submission" date="2020-05" db="EMBL/GenBank/DDBJ databases">
        <authorList>
            <person name="Chiriac C."/>
            <person name="Salcher M."/>
            <person name="Ghai R."/>
            <person name="Kavagutti S V."/>
        </authorList>
    </citation>
    <scope>NUCLEOTIDE SEQUENCE</scope>
</reference>
<organism evidence="1">
    <name type="scientific">freshwater metagenome</name>
    <dbReference type="NCBI Taxonomy" id="449393"/>
    <lineage>
        <taxon>unclassified sequences</taxon>
        <taxon>metagenomes</taxon>
        <taxon>ecological metagenomes</taxon>
    </lineage>
</organism>
<proteinExistence type="predicted"/>